<reference evidence="1 2" key="1">
    <citation type="journal article" date="2003" name="Genome Res.">
        <title>Tropheryma whipplei twist: a human pathogenic Actinobacteria with a reduced genome.</title>
        <authorList>
            <person name="Raoult D."/>
            <person name="Ogata H."/>
            <person name="Audic S."/>
            <person name="Robert C."/>
            <person name="Suhre K."/>
            <person name="Drancourt M."/>
            <person name="Claverie J.-M."/>
        </authorList>
    </citation>
    <scope>NUCLEOTIDE SEQUENCE [LARGE SCALE GENOMIC DNA]</scope>
    <source>
        <strain evidence="1 2">Twist</strain>
    </source>
</reference>
<dbReference type="AlphaFoldDB" id="Q83GC7"/>
<protein>
    <submittedName>
        <fullName evidence="1">Uncharacterized protein</fullName>
    </submittedName>
</protein>
<evidence type="ECO:0000313" key="2">
    <source>
        <dbReference type="Proteomes" id="UP000002200"/>
    </source>
</evidence>
<dbReference type="Proteomes" id="UP000002200">
    <property type="component" value="Chromosome"/>
</dbReference>
<gene>
    <name evidence="1" type="ordered locus">TWT_380</name>
</gene>
<organism evidence="1 2">
    <name type="scientific">Tropheryma whipplei (strain Twist)</name>
    <name type="common">Whipple's bacillus</name>
    <dbReference type="NCBI Taxonomy" id="203267"/>
    <lineage>
        <taxon>Bacteria</taxon>
        <taxon>Bacillati</taxon>
        <taxon>Actinomycetota</taxon>
        <taxon>Actinomycetes</taxon>
        <taxon>Micrococcales</taxon>
        <taxon>Tropherymataceae</taxon>
        <taxon>Tropheryma</taxon>
    </lineage>
</organism>
<name>Q83GC7_TROWT</name>
<proteinExistence type="predicted"/>
<accession>Q83GC7</accession>
<dbReference type="KEGG" id="twh:TWT_380"/>
<dbReference type="EMBL" id="AE014184">
    <property type="protein sequence ID" value="AAO44477.1"/>
    <property type="molecule type" value="Genomic_DNA"/>
</dbReference>
<evidence type="ECO:0000313" key="1">
    <source>
        <dbReference type="EMBL" id="AAO44477.1"/>
    </source>
</evidence>
<dbReference type="HOGENOM" id="CLU_739521_0_0_11"/>
<dbReference type="RefSeq" id="WP_011102541.1">
    <property type="nucleotide sequence ID" value="NC_004572.3"/>
</dbReference>
<dbReference type="STRING" id="203267.TWT_380"/>
<sequence>MPGVLVHHLSMSAEKRRSITLITPSDLDPISMAAAVGTLSLRRIDVCYTPDQKLAFDHRLADIQYQIGYGYVPVRSTSCWLWTGRALPESHEAAILSSTRRMVTPQGWNIDNPLSPHYSFLTCGPMEVLSPLSTALSIMLVHPSKLTICDMRGLACLIDSELVTVTMTKAAINRLDRKERTRARAIWNDCNRHIDNLLINRKDEFDTCFAELLKEAARRNLDKRNSRVQALQAELGVTESKYRDCSAMCDRMLNHFEIARSRCELQKGSVESARLSNAIKLLNLQGIAIKRMKIAEKIRLKILISEEVGNVSFMKTSHLQDVERIIKALTSKYSRLNFEIERVARDLAAGHESSDCKCIDPDDMRSLVVDRVLL</sequence>
<keyword evidence="2" id="KW-1185">Reference proteome</keyword>